<evidence type="ECO:0000313" key="2">
    <source>
        <dbReference type="Proteomes" id="UP001479290"/>
    </source>
</evidence>
<comment type="caution">
    <text evidence="1">The sequence shown here is derived from an EMBL/GenBank/DDBJ whole genome shotgun (WGS) entry which is preliminary data.</text>
</comment>
<organism evidence="1 2">
    <name type="scientific">Culter alburnus</name>
    <name type="common">Topmouth culter</name>
    <dbReference type="NCBI Taxonomy" id="194366"/>
    <lineage>
        <taxon>Eukaryota</taxon>
        <taxon>Metazoa</taxon>
        <taxon>Chordata</taxon>
        <taxon>Craniata</taxon>
        <taxon>Vertebrata</taxon>
        <taxon>Euteleostomi</taxon>
        <taxon>Actinopterygii</taxon>
        <taxon>Neopterygii</taxon>
        <taxon>Teleostei</taxon>
        <taxon>Ostariophysi</taxon>
        <taxon>Cypriniformes</taxon>
        <taxon>Xenocyprididae</taxon>
        <taxon>Xenocypridinae</taxon>
        <taxon>Culter</taxon>
    </lineage>
</organism>
<dbReference type="Proteomes" id="UP001479290">
    <property type="component" value="Unassembled WGS sequence"/>
</dbReference>
<accession>A0AAW1ZD08</accession>
<sequence>MEKQTNKICSLDEFIKSQGLVDWPVTCEENLDESSSLLYRHSGEIYEDLKARVPFPNDTIESLQKDLQMLQIKLNLQNSVFSQESAAPAGWARLFNASGLHTVCADHLAESKRTDRL</sequence>
<name>A0AAW1ZD08_CULAL</name>
<dbReference type="AlphaFoldDB" id="A0AAW1ZD08"/>
<dbReference type="EMBL" id="JAWDJR010000018">
    <property type="protein sequence ID" value="KAK9959211.1"/>
    <property type="molecule type" value="Genomic_DNA"/>
</dbReference>
<keyword evidence="2" id="KW-1185">Reference proteome</keyword>
<evidence type="ECO:0000313" key="1">
    <source>
        <dbReference type="EMBL" id="KAK9959211.1"/>
    </source>
</evidence>
<reference evidence="1 2" key="1">
    <citation type="submission" date="2024-05" db="EMBL/GenBank/DDBJ databases">
        <title>A high-quality chromosomal-level genome assembly of Topmouth culter (Culter alburnus).</title>
        <authorList>
            <person name="Zhao H."/>
        </authorList>
    </citation>
    <scope>NUCLEOTIDE SEQUENCE [LARGE SCALE GENOMIC DNA]</scope>
    <source>
        <strain evidence="1">CATC2023</strain>
        <tissue evidence="1">Muscle</tissue>
    </source>
</reference>
<proteinExistence type="predicted"/>
<protein>
    <submittedName>
        <fullName evidence="1">Uncharacterized protein</fullName>
    </submittedName>
</protein>
<gene>
    <name evidence="1" type="ORF">ABG768_011280</name>
</gene>